<evidence type="ECO:0000256" key="1">
    <source>
        <dbReference type="SAM" id="MobiDB-lite"/>
    </source>
</evidence>
<name>A0AAE3W691_9ACTN</name>
<dbReference type="AlphaFoldDB" id="A0AAE3W691"/>
<feature type="region of interest" description="Disordered" evidence="1">
    <location>
        <begin position="164"/>
        <end position="187"/>
    </location>
</feature>
<dbReference type="EMBL" id="JAUSUZ010000001">
    <property type="protein sequence ID" value="MDQ0370271.1"/>
    <property type="molecule type" value="Genomic_DNA"/>
</dbReference>
<evidence type="ECO:0000313" key="4">
    <source>
        <dbReference type="Proteomes" id="UP001240236"/>
    </source>
</evidence>
<gene>
    <name evidence="3" type="ORF">J2S42_006940</name>
</gene>
<organism evidence="3 4">
    <name type="scientific">Catenuloplanes indicus</name>
    <dbReference type="NCBI Taxonomy" id="137267"/>
    <lineage>
        <taxon>Bacteria</taxon>
        <taxon>Bacillati</taxon>
        <taxon>Actinomycetota</taxon>
        <taxon>Actinomycetes</taxon>
        <taxon>Micromonosporales</taxon>
        <taxon>Micromonosporaceae</taxon>
        <taxon>Catenuloplanes</taxon>
    </lineage>
</organism>
<reference evidence="3 4" key="1">
    <citation type="submission" date="2023-07" db="EMBL/GenBank/DDBJ databases">
        <title>Sequencing the genomes of 1000 actinobacteria strains.</title>
        <authorList>
            <person name="Klenk H.-P."/>
        </authorList>
    </citation>
    <scope>NUCLEOTIDE SEQUENCE [LARGE SCALE GENOMIC DNA]</scope>
    <source>
        <strain evidence="3 4">DSM 44709</strain>
    </source>
</reference>
<dbReference type="Proteomes" id="UP001240236">
    <property type="component" value="Unassembled WGS sequence"/>
</dbReference>
<comment type="caution">
    <text evidence="3">The sequence shown here is derived from an EMBL/GenBank/DDBJ whole genome shotgun (WGS) entry which is preliminary data.</text>
</comment>
<accession>A0AAE3W691</accession>
<keyword evidence="2" id="KW-1133">Transmembrane helix</keyword>
<dbReference type="RefSeq" id="WP_307246102.1">
    <property type="nucleotide sequence ID" value="NZ_JAUSUZ010000001.1"/>
</dbReference>
<proteinExistence type="predicted"/>
<evidence type="ECO:0000256" key="2">
    <source>
        <dbReference type="SAM" id="Phobius"/>
    </source>
</evidence>
<sequence length="368" mass="37927">MSADRDTLLTDSLRARADAGPPVEAGLLLAAALVRGRRLRTRRRIATATLAAVAVVAVGAAAATVLPDRQPPVPPASSTGPSQAPGPLTGDLARMPDAGQPGAAARPDLVGTDPLTVHFSIDALAGDAYEAGWRSRPGAESATALRPDGNITIDVARAEEDLPPLDVAGLPDVPLPDPSPTTVGDRPAKMSVVPEAALNVITWQPADGLWARASVSAGSRPADLSLLTRVRFDQSRRIVLPFGAAGLPAGLQLRETGVTLRADSEVGLFAYGRLVVGDGQRRLGLDATGTRTAGDGPRLQTAGPYQVNAVSAGDLWSVDLKHNDVLVTATSDGGERADAGTPVTQAQALQVIAGLEFADRLDDTAGWF</sequence>
<keyword evidence="4" id="KW-1185">Reference proteome</keyword>
<feature type="transmembrane region" description="Helical" evidence="2">
    <location>
        <begin position="45"/>
        <end position="66"/>
    </location>
</feature>
<keyword evidence="2" id="KW-0472">Membrane</keyword>
<keyword evidence="2" id="KW-0812">Transmembrane</keyword>
<protein>
    <submittedName>
        <fullName evidence="3">Uncharacterized protein</fullName>
    </submittedName>
</protein>
<feature type="region of interest" description="Disordered" evidence="1">
    <location>
        <begin position="67"/>
        <end position="111"/>
    </location>
</feature>
<evidence type="ECO:0000313" key="3">
    <source>
        <dbReference type="EMBL" id="MDQ0370271.1"/>
    </source>
</evidence>